<name>A0A9P1G4L9_9DINO</name>
<dbReference type="Proteomes" id="UP001152797">
    <property type="component" value="Unassembled WGS sequence"/>
</dbReference>
<dbReference type="CDD" id="cd07067">
    <property type="entry name" value="HP_PGM_like"/>
    <property type="match status" value="1"/>
</dbReference>
<evidence type="ECO:0000256" key="1">
    <source>
        <dbReference type="ARBA" id="ARBA00023152"/>
    </source>
</evidence>
<reference evidence="5 6" key="2">
    <citation type="submission" date="2024-05" db="EMBL/GenBank/DDBJ databases">
        <authorList>
            <person name="Chen Y."/>
            <person name="Shah S."/>
            <person name="Dougan E. K."/>
            <person name="Thang M."/>
            <person name="Chan C."/>
        </authorList>
    </citation>
    <scope>NUCLEOTIDE SEQUENCE [LARGE SCALE GENOMIC DNA]</scope>
</reference>
<dbReference type="OrthoDB" id="428841at2759"/>
<evidence type="ECO:0000313" key="6">
    <source>
        <dbReference type="Proteomes" id="UP001152797"/>
    </source>
</evidence>
<dbReference type="InterPro" id="IPR013078">
    <property type="entry name" value="His_Pase_superF_clade-1"/>
</dbReference>
<keyword evidence="6" id="KW-1185">Reference proteome</keyword>
<dbReference type="EMBL" id="CAMXCT010002297">
    <property type="protein sequence ID" value="CAI3997147.1"/>
    <property type="molecule type" value="Genomic_DNA"/>
</dbReference>
<protein>
    <submittedName>
        <fullName evidence="5">Exonuclease mut-7-like</fullName>
    </submittedName>
</protein>
<keyword evidence="2" id="KW-0413">Isomerase</keyword>
<evidence type="ECO:0000313" key="4">
    <source>
        <dbReference type="EMBL" id="CAI3997147.1"/>
    </source>
</evidence>
<dbReference type="GO" id="GO:0005737">
    <property type="term" value="C:cytoplasm"/>
    <property type="evidence" value="ECO:0007669"/>
    <property type="project" value="TreeGrafter"/>
</dbReference>
<dbReference type="GO" id="GO:0004527">
    <property type="term" value="F:exonuclease activity"/>
    <property type="evidence" value="ECO:0007669"/>
    <property type="project" value="UniProtKB-KW"/>
</dbReference>
<dbReference type="InterPro" id="IPR029033">
    <property type="entry name" value="His_PPase_superfam"/>
</dbReference>
<feature type="compositionally biased region" description="Basic residues" evidence="3">
    <location>
        <begin position="541"/>
        <end position="552"/>
    </location>
</feature>
<reference evidence="4" key="1">
    <citation type="submission" date="2022-10" db="EMBL/GenBank/DDBJ databases">
        <authorList>
            <person name="Chen Y."/>
            <person name="Dougan E. K."/>
            <person name="Chan C."/>
            <person name="Rhodes N."/>
            <person name="Thang M."/>
        </authorList>
    </citation>
    <scope>NUCLEOTIDE SEQUENCE</scope>
</reference>
<evidence type="ECO:0000313" key="5">
    <source>
        <dbReference type="EMBL" id="CAL4784459.1"/>
    </source>
</evidence>
<comment type="caution">
    <text evidence="4">The sequence shown here is derived from an EMBL/GenBank/DDBJ whole genome shotgun (WGS) entry which is preliminary data.</text>
</comment>
<dbReference type="EMBL" id="CAMXCT020002297">
    <property type="protein sequence ID" value="CAL1150522.1"/>
    <property type="molecule type" value="Genomic_DNA"/>
</dbReference>
<dbReference type="Gene3D" id="3.40.50.1240">
    <property type="entry name" value="Phosphoglycerate mutase-like"/>
    <property type="match status" value="1"/>
</dbReference>
<dbReference type="InterPro" id="IPR050275">
    <property type="entry name" value="PGM_Phosphatase"/>
</dbReference>
<organism evidence="4">
    <name type="scientific">Cladocopium goreaui</name>
    <dbReference type="NCBI Taxonomy" id="2562237"/>
    <lineage>
        <taxon>Eukaryota</taxon>
        <taxon>Sar</taxon>
        <taxon>Alveolata</taxon>
        <taxon>Dinophyceae</taxon>
        <taxon>Suessiales</taxon>
        <taxon>Symbiodiniaceae</taxon>
        <taxon>Cladocopium</taxon>
    </lineage>
</organism>
<dbReference type="AlphaFoldDB" id="A0A9P1G4L9"/>
<dbReference type="SMART" id="SM00855">
    <property type="entry name" value="PGAM"/>
    <property type="match status" value="1"/>
</dbReference>
<dbReference type="PROSITE" id="PS00175">
    <property type="entry name" value="PG_MUTASE"/>
    <property type="match status" value="1"/>
</dbReference>
<accession>A0A9P1G4L9</accession>
<dbReference type="EMBL" id="CAMXCT030002297">
    <property type="protein sequence ID" value="CAL4784459.1"/>
    <property type="molecule type" value="Genomic_DNA"/>
</dbReference>
<feature type="compositionally biased region" description="Basic and acidic residues" evidence="3">
    <location>
        <begin position="492"/>
        <end position="501"/>
    </location>
</feature>
<evidence type="ECO:0000256" key="3">
    <source>
        <dbReference type="SAM" id="MobiDB-lite"/>
    </source>
</evidence>
<dbReference type="GO" id="GO:0016791">
    <property type="term" value="F:phosphatase activity"/>
    <property type="evidence" value="ECO:0007669"/>
    <property type="project" value="TreeGrafter"/>
</dbReference>
<dbReference type="PANTHER" id="PTHR48100:SF1">
    <property type="entry name" value="HISTIDINE PHOSPHATASE FAMILY PROTEIN-RELATED"/>
    <property type="match status" value="1"/>
</dbReference>
<proteinExistence type="predicted"/>
<sequence>MGQCEHVEKVQPLTFEEESRKLTGRAKARSFPFHGGSVKVGDYSGGTCAFFLEEVSNVPSLGSQPNMCGGVSRHPTVVVWAEAAGKPLGQVAEWPSKTCLHPAWFSARSLGFQFSAQTASASLCVEIRDASSVLGSLRLPMKDLLLHQKIARPVETMQPGMSPTVSFQILDCKEVLQPRTVYLVRHGESQWNKAQGKLDIHGMVRTTDHSLSSKGRDQAESLSRRMQSELNNELAGATPNLSVSSMLRPGIIMASPLGRALQTAVIAYGPILAKASDHQRELILAPNAKEKQNLGGLDTHCTKIGQEILQGCREELQSIYSGTGKEKMIEACFDQFQFDLEEVGDRWWPQGQSESTKQLQARLEEFMYQLLFASDESVVVFGHSLFFQQLMRKYFNDSYRQNELAQRLSFGKLPNCGVVRLDLDPSKMLDGPFLKAELILGTELSAEGGNCALTCCAAGHDTASEFRADEILAMPVESTIANLPVVSGASEAQKDEKKEQPAEPQSEPAKPEPPGEPAMLETGQASPEPAKLEPDANTRSNKGRQVKKCCPL</sequence>
<dbReference type="InterPro" id="IPR001345">
    <property type="entry name" value="PG/BPGM_mutase_AS"/>
</dbReference>
<keyword evidence="5" id="KW-0540">Nuclease</keyword>
<keyword evidence="5" id="KW-0378">Hydrolase</keyword>
<dbReference type="Pfam" id="PF00300">
    <property type="entry name" value="His_Phos_1"/>
    <property type="match status" value="1"/>
</dbReference>
<keyword evidence="1" id="KW-0324">Glycolysis</keyword>
<evidence type="ECO:0000256" key="2">
    <source>
        <dbReference type="ARBA" id="ARBA00023235"/>
    </source>
</evidence>
<dbReference type="SUPFAM" id="SSF53254">
    <property type="entry name" value="Phosphoglycerate mutase-like"/>
    <property type="match status" value="1"/>
</dbReference>
<gene>
    <name evidence="4" type="ORF">C1SCF055_LOCUS23560</name>
</gene>
<feature type="region of interest" description="Disordered" evidence="3">
    <location>
        <begin position="488"/>
        <end position="552"/>
    </location>
</feature>
<keyword evidence="5" id="KW-0269">Exonuclease</keyword>
<dbReference type="PANTHER" id="PTHR48100">
    <property type="entry name" value="BROAD-SPECIFICITY PHOSPHATASE YOR283W-RELATED"/>
    <property type="match status" value="1"/>
</dbReference>